<dbReference type="InterPro" id="IPR013103">
    <property type="entry name" value="RVT_2"/>
</dbReference>
<feature type="region of interest" description="Disordered" evidence="3">
    <location>
        <begin position="253"/>
        <end position="365"/>
    </location>
</feature>
<feature type="region of interest" description="Disordered" evidence="3">
    <location>
        <begin position="948"/>
        <end position="976"/>
    </location>
</feature>
<proteinExistence type="predicted"/>
<dbReference type="Gene3D" id="3.30.420.10">
    <property type="entry name" value="Ribonuclease H-like superfamily/Ribonuclease H"/>
    <property type="match status" value="1"/>
</dbReference>
<evidence type="ECO:0000256" key="1">
    <source>
        <dbReference type="PROSITE-ProRule" id="PRU00047"/>
    </source>
</evidence>
<comment type="caution">
    <text evidence="5">The sequence shown here is derived from an EMBL/GenBank/DDBJ whole genome shotgun (WGS) entry which is preliminary data.</text>
</comment>
<evidence type="ECO:0000256" key="2">
    <source>
        <dbReference type="SAM" id="Coils"/>
    </source>
</evidence>
<dbReference type="EMBL" id="BKCJ010012402">
    <property type="protein sequence ID" value="GEV00415.1"/>
    <property type="molecule type" value="Genomic_DNA"/>
</dbReference>
<dbReference type="InterPro" id="IPR001878">
    <property type="entry name" value="Znf_CCHC"/>
</dbReference>
<dbReference type="PANTHER" id="PTHR11439:SF509">
    <property type="entry name" value="RNA-DIRECTED DNA POLYMERASE"/>
    <property type="match status" value="1"/>
</dbReference>
<evidence type="ECO:0000259" key="4">
    <source>
        <dbReference type="PROSITE" id="PS50158"/>
    </source>
</evidence>
<keyword evidence="2" id="KW-0175">Coiled coil</keyword>
<keyword evidence="1" id="KW-0863">Zinc-finger</keyword>
<keyword evidence="1" id="KW-0479">Metal-binding</keyword>
<dbReference type="Gene3D" id="4.10.60.10">
    <property type="entry name" value="Zinc finger, CCHC-type"/>
    <property type="match status" value="1"/>
</dbReference>
<reference evidence="5" key="1">
    <citation type="journal article" date="2019" name="Sci. Rep.">
        <title>Draft genome of Tanacetum cinerariifolium, the natural source of mosquito coil.</title>
        <authorList>
            <person name="Yamashiro T."/>
            <person name="Shiraishi A."/>
            <person name="Satake H."/>
            <person name="Nakayama K."/>
        </authorList>
    </citation>
    <scope>NUCLEOTIDE SEQUENCE</scope>
</reference>
<gene>
    <name evidence="5" type="ORF">Tci_072392</name>
</gene>
<feature type="compositionally biased region" description="Polar residues" evidence="3">
    <location>
        <begin position="269"/>
        <end position="279"/>
    </location>
</feature>
<dbReference type="SUPFAM" id="SSF57756">
    <property type="entry name" value="Retrovirus zinc finger-like domains"/>
    <property type="match status" value="1"/>
</dbReference>
<feature type="compositionally biased region" description="Basic and acidic residues" evidence="3">
    <location>
        <begin position="347"/>
        <end position="356"/>
    </location>
</feature>
<feature type="compositionally biased region" description="Polar residues" evidence="3">
    <location>
        <begin position="289"/>
        <end position="303"/>
    </location>
</feature>
<dbReference type="PROSITE" id="PS50158">
    <property type="entry name" value="ZF_CCHC"/>
    <property type="match status" value="1"/>
</dbReference>
<feature type="compositionally biased region" description="Basic residues" evidence="3">
    <location>
        <begin position="335"/>
        <end position="345"/>
    </location>
</feature>
<dbReference type="GO" id="GO:0003676">
    <property type="term" value="F:nucleic acid binding"/>
    <property type="evidence" value="ECO:0007669"/>
    <property type="project" value="InterPro"/>
</dbReference>
<feature type="region of interest" description="Disordered" evidence="3">
    <location>
        <begin position="779"/>
        <end position="822"/>
    </location>
</feature>
<protein>
    <submittedName>
        <fullName evidence="5">Retrovirus-related Pol polyprotein from transposon TNT 1-94</fullName>
    </submittedName>
</protein>
<dbReference type="InterPro" id="IPR012337">
    <property type="entry name" value="RNaseH-like_sf"/>
</dbReference>
<organism evidence="5">
    <name type="scientific">Tanacetum cinerariifolium</name>
    <name type="common">Dalmatian daisy</name>
    <name type="synonym">Chrysanthemum cinerariifolium</name>
    <dbReference type="NCBI Taxonomy" id="118510"/>
    <lineage>
        <taxon>Eukaryota</taxon>
        <taxon>Viridiplantae</taxon>
        <taxon>Streptophyta</taxon>
        <taxon>Embryophyta</taxon>
        <taxon>Tracheophyta</taxon>
        <taxon>Spermatophyta</taxon>
        <taxon>Magnoliopsida</taxon>
        <taxon>eudicotyledons</taxon>
        <taxon>Gunneridae</taxon>
        <taxon>Pentapetalae</taxon>
        <taxon>asterids</taxon>
        <taxon>campanulids</taxon>
        <taxon>Asterales</taxon>
        <taxon>Asteraceae</taxon>
        <taxon>Asteroideae</taxon>
        <taxon>Anthemideae</taxon>
        <taxon>Anthemidinae</taxon>
        <taxon>Tanacetum</taxon>
    </lineage>
</organism>
<dbReference type="Pfam" id="PF07727">
    <property type="entry name" value="RVT_2"/>
    <property type="match status" value="1"/>
</dbReference>
<dbReference type="SUPFAM" id="SSF53098">
    <property type="entry name" value="Ribonuclease H-like"/>
    <property type="match status" value="1"/>
</dbReference>
<feature type="coiled-coil region" evidence="2">
    <location>
        <begin position="518"/>
        <end position="589"/>
    </location>
</feature>
<dbReference type="Pfam" id="PF00098">
    <property type="entry name" value="zf-CCHC"/>
    <property type="match status" value="1"/>
</dbReference>
<sequence length="1593" mass="181696">MALGYENPFYLKQVQQKQQSLYDGKVLLEKHDPPVVHDSEEILQLTQEKFSDDTTPSVARKFLNEKKCEECKFNKISYDKAYNDMQQNIEWLQAQLGDLKGKSKDTSCASDTLNPLSQKLENENVELEFLVLNYAKENAHLKTTYKNLFDSISVSRTETKTIIASLQNKLQDTFYENAKLRAQLFNKVSEQKDIKCGTSANTKFTKQPILGKPPKVGETHALSKPVTSNLIPTPQESKVMKNNKVIAPGMFRINPFKPSRKEKHVPNNVRASVKTNPIIASQPPVITNKVVNSDSNGLSSTRVDNTKTRRPKPRSNTKNDRNQKANVSIQENQKKQKPKVKKTKKVGSIERLDSPKPSKPRTFLRWSPTGRFFDLKGKIIASSESENRFSNKLGEMITLSYSSQQRIVKCFNCQGKGHMARQCPKTKRKRDAMWFREKVLLVEAQGKGKVLTKEELEFLADPTKEVLMAIFASYGLDVLFEDTNSSAQQDALILPMFEQMSNQVTNYNKVNNDDIIANETLSVELKRYKERVKLLEEKQNMDLGTREKLIIDDIIQEKNAQFTDFEKEINNLKQTLSKQSMEKELLTKTFNVFKNESKEKEAKNIDTKIALEKKVKELDNIVYKMGQSAQTVRPMLYEGNVIAKETNVILIVDSEETLTFEEDSRSKMLLKQNFGKRFIPQRELSDEQALYHIIDQSDSSPFKIEALQKLPKLIQELLSFVRYTCPDIHKPSEKLVTVTPINKKNTIQFADTSASLSNMPNVTNKPLLSSTGVKPSTIASESKILGNTKNDRVSRTPSSNGKNKVEVQSRKVKSKLNKQNSNSKNVCYEHVKHPVKGAQALCSVRNECLFDANHAMCLIDHVNSMNVRDKSAFKKNKKRKEWKPTRKVFNSVGYKWKPTGRTCTLVGNAFPLTRITATNKVPLRVLIPLEVVAPEHVVTRVYTKRSKVPKSIPNSKPKVAKSMTASRMKPCTSRGSNTLVAPSSSSLINCSALNHLARNSLVRGLPKLKLEKDHMCSTYAMGKSKKESHKPKSKDTNQEKLYLLHMDLYGPMRVASINRKNYILVIVDDYSRFTWVKFLASKDEALNFIIKFLKMIQVRLNAALALPLQFLQKKLQLLLSQLVHLPQHQLIKMHLLPSTSQTTPQSQSQAIPLSADEESHDLEVAHMSNDPYFGIPIPEIIFEESSSSETYKEAVTHSCWIKAMQEELNEFEHLEVWELVPPPKKVMVITLKRIYKVKLDELGGILKNKARLVARGYHQEEGIDFKESFALIARLKAVRIFLAFAAHMNMTIYQIDVKTAFLNGILREEVYVSQSDGFVDPDKPNYVYRLKKALCGLKHAPRTWYDILLSFLLSQGFCKGTVDPTLFISRKGKDILLISQSPRGIFLNQSKYALESLKKYIIESCDPVDTPMVKKSKQDEDTQGKCVDPTHYRGMVGILMYLTSIRPDLVYAVCMYARYQAQPIKNHLHAVKRIFRYLRGTVNRGLWYSKDSAIALTAFADVDHASWQDTRRSISGSMQLLGDRLHINIRYHFIKEQVKNGVVKLYFVRTGYQLADIFTKALCRERIEFLIDKLGMRSFTPETLKELADEAEE</sequence>
<name>A0A699GR45_TANCI</name>
<dbReference type="InterPro" id="IPR036875">
    <property type="entry name" value="Znf_CCHC_sf"/>
</dbReference>
<evidence type="ECO:0000256" key="3">
    <source>
        <dbReference type="SAM" id="MobiDB-lite"/>
    </source>
</evidence>
<keyword evidence="1" id="KW-0862">Zinc</keyword>
<accession>A0A699GR45</accession>
<feature type="domain" description="CCHC-type" evidence="4">
    <location>
        <begin position="409"/>
        <end position="425"/>
    </location>
</feature>
<dbReference type="PANTHER" id="PTHR11439">
    <property type="entry name" value="GAG-POL-RELATED RETROTRANSPOSON"/>
    <property type="match status" value="1"/>
</dbReference>
<dbReference type="InterPro" id="IPR043502">
    <property type="entry name" value="DNA/RNA_pol_sf"/>
</dbReference>
<dbReference type="GO" id="GO:0008270">
    <property type="term" value="F:zinc ion binding"/>
    <property type="evidence" value="ECO:0007669"/>
    <property type="project" value="UniProtKB-KW"/>
</dbReference>
<dbReference type="SMART" id="SM00343">
    <property type="entry name" value="ZnF_C2HC"/>
    <property type="match status" value="1"/>
</dbReference>
<dbReference type="InterPro" id="IPR036397">
    <property type="entry name" value="RNaseH_sf"/>
</dbReference>
<feature type="compositionally biased region" description="Polar residues" evidence="3">
    <location>
        <begin position="779"/>
        <end position="788"/>
    </location>
</feature>
<evidence type="ECO:0000313" key="5">
    <source>
        <dbReference type="EMBL" id="GEV00415.1"/>
    </source>
</evidence>
<dbReference type="SUPFAM" id="SSF56672">
    <property type="entry name" value="DNA/RNA polymerases"/>
    <property type="match status" value="1"/>
</dbReference>